<dbReference type="NCBIfam" id="TIGR01930">
    <property type="entry name" value="AcCoA-C-Actrans"/>
    <property type="match status" value="1"/>
</dbReference>
<dbReference type="PROSITE" id="PS00098">
    <property type="entry name" value="THIOLASE_1"/>
    <property type="match status" value="1"/>
</dbReference>
<dbReference type="InterPro" id="IPR002155">
    <property type="entry name" value="Thiolase"/>
</dbReference>
<dbReference type="InterPro" id="IPR020613">
    <property type="entry name" value="Thiolase_CS"/>
</dbReference>
<organism evidence="13 14">
    <name type="scientific">Brevundimonas diminuta 3F5N</name>
    <dbReference type="NCBI Taxonomy" id="1255603"/>
    <lineage>
        <taxon>Bacteria</taxon>
        <taxon>Pseudomonadati</taxon>
        <taxon>Pseudomonadota</taxon>
        <taxon>Alphaproteobacteria</taxon>
        <taxon>Caulobacterales</taxon>
        <taxon>Caulobacteraceae</taxon>
        <taxon>Brevundimonas</taxon>
    </lineage>
</organism>
<dbReference type="FunFam" id="3.40.47.10:FF:000010">
    <property type="entry name" value="Acetyl-CoA acetyltransferase (Thiolase)"/>
    <property type="match status" value="1"/>
</dbReference>
<comment type="pathway">
    <text evidence="1">Aromatic compound metabolism.</text>
</comment>
<evidence type="ECO:0000256" key="8">
    <source>
        <dbReference type="ARBA" id="ARBA00048527"/>
    </source>
</evidence>
<evidence type="ECO:0000256" key="9">
    <source>
        <dbReference type="PIRSR" id="PIRSR000429-1"/>
    </source>
</evidence>
<dbReference type="PANTHER" id="PTHR18919:SF151">
    <property type="entry name" value="BLR2427 PROTEIN"/>
    <property type="match status" value="1"/>
</dbReference>
<sequence>MTALKQAFICDAIRTPVGRLNGGLSAVRADDLAAIPLRALAERNAALDWSAVEDVILGCANQSGEDNRNVARMAVLLAGLPETVPGSTINRLCGSGLNAVGLAAQAIRAGEAELMIAGGAESMTRAPYVMGKAATAFDRAQMIEDTTMGWRFINPALRAAYGVDTMPQTAENVAEQWAITREAQDAFALDSQTKAAAALASGRFDAEIVPVSVPQRRGDPVVFAVDEHPRATSLDALAKLKPVVRPDGTVTAGNASGLNDGAAAMIVASEAAARAHGLTPRARVVAMAASGVAPRIMGVGPVETARKLFARTGLSMADMDVIELNEAFAAQALAVLQELKVDPRDPRLNPNGGAIALGHPLGMSGARIVMTAVEQLHRTGGRYALCTMCIGVGQGIGMIVERA</sequence>
<evidence type="ECO:0000313" key="14">
    <source>
        <dbReference type="Proteomes" id="UP000195766"/>
    </source>
</evidence>
<evidence type="ECO:0000256" key="5">
    <source>
        <dbReference type="ARBA" id="ARBA00022752"/>
    </source>
</evidence>
<dbReference type="InterPro" id="IPR020616">
    <property type="entry name" value="Thiolase_N"/>
</dbReference>
<feature type="domain" description="Thiolase N-terminal" evidence="11">
    <location>
        <begin position="8"/>
        <end position="270"/>
    </location>
</feature>
<keyword evidence="4 10" id="KW-0808">Transferase</keyword>
<dbReference type="OrthoDB" id="7181944at2"/>
<dbReference type="RefSeq" id="WP_087139170.1">
    <property type="nucleotide sequence ID" value="NZ_FUIE01000015.1"/>
</dbReference>
<evidence type="ECO:0000256" key="7">
    <source>
        <dbReference type="ARBA" id="ARBA00037924"/>
    </source>
</evidence>
<proteinExistence type="inferred from homology"/>
<evidence type="ECO:0000259" key="11">
    <source>
        <dbReference type="Pfam" id="PF00108"/>
    </source>
</evidence>
<dbReference type="EC" id="2.3.1.174" evidence="3"/>
<dbReference type="NCBIfam" id="NF006551">
    <property type="entry name" value="PRK09050.1"/>
    <property type="match status" value="1"/>
</dbReference>
<evidence type="ECO:0000256" key="1">
    <source>
        <dbReference type="ARBA" id="ARBA00005211"/>
    </source>
</evidence>
<dbReference type="PROSITE" id="PS00099">
    <property type="entry name" value="THIOLASE_3"/>
    <property type="match status" value="1"/>
</dbReference>
<comment type="similarity">
    <text evidence="2 10">Belongs to the thiolase-like superfamily. Thiolase family.</text>
</comment>
<dbReference type="GO" id="GO:0019619">
    <property type="term" value="P:3,4-dihydroxybenzoate catabolic process"/>
    <property type="evidence" value="ECO:0007669"/>
    <property type="project" value="InterPro"/>
</dbReference>
<dbReference type="InterPro" id="IPR012793">
    <property type="entry name" value="PcaF"/>
</dbReference>
<dbReference type="Pfam" id="PF00108">
    <property type="entry name" value="Thiolase_N"/>
    <property type="match status" value="1"/>
</dbReference>
<dbReference type="PROSITE" id="PS00737">
    <property type="entry name" value="THIOLASE_2"/>
    <property type="match status" value="1"/>
</dbReference>
<dbReference type="InterPro" id="IPR020617">
    <property type="entry name" value="Thiolase_C"/>
</dbReference>
<feature type="active site" description="Proton acceptor" evidence="9">
    <location>
        <position position="359"/>
    </location>
</feature>
<name>A0A1R4F3P8_BREDI</name>
<comment type="catalytic activity">
    <reaction evidence="8">
        <text>succinyl-CoA + acetyl-CoA = 3-oxoadipyl-CoA + CoA</text>
        <dbReference type="Rhea" id="RHEA:19481"/>
        <dbReference type="ChEBI" id="CHEBI:57287"/>
        <dbReference type="ChEBI" id="CHEBI:57288"/>
        <dbReference type="ChEBI" id="CHEBI:57292"/>
        <dbReference type="ChEBI" id="CHEBI:57348"/>
        <dbReference type="EC" id="2.3.1.174"/>
    </reaction>
</comment>
<feature type="active site" description="Acyl-thioester intermediate" evidence="9">
    <location>
        <position position="93"/>
    </location>
</feature>
<feature type="domain" description="Thiolase C-terminal" evidence="12">
    <location>
        <begin position="279"/>
        <end position="402"/>
    </location>
</feature>
<evidence type="ECO:0000256" key="4">
    <source>
        <dbReference type="ARBA" id="ARBA00022679"/>
    </source>
</evidence>
<keyword evidence="6 10" id="KW-0012">Acyltransferase</keyword>
<evidence type="ECO:0000256" key="2">
    <source>
        <dbReference type="ARBA" id="ARBA00010982"/>
    </source>
</evidence>
<dbReference type="SUPFAM" id="SSF53901">
    <property type="entry name" value="Thiolase-like"/>
    <property type="match status" value="2"/>
</dbReference>
<dbReference type="Proteomes" id="UP000195766">
    <property type="component" value="Unassembled WGS sequence"/>
</dbReference>
<protein>
    <recommendedName>
        <fullName evidence="3">3-oxoadipyl-CoA thiolase</fullName>
        <ecNumber evidence="3">2.3.1.174</ecNumber>
    </recommendedName>
</protein>
<evidence type="ECO:0000313" key="13">
    <source>
        <dbReference type="EMBL" id="SJM50507.1"/>
    </source>
</evidence>
<gene>
    <name evidence="13" type="ORF">FM111_02500</name>
</gene>
<dbReference type="InterPro" id="IPR016039">
    <property type="entry name" value="Thiolase-like"/>
</dbReference>
<evidence type="ECO:0000256" key="10">
    <source>
        <dbReference type="RuleBase" id="RU003557"/>
    </source>
</evidence>
<evidence type="ECO:0000256" key="6">
    <source>
        <dbReference type="ARBA" id="ARBA00023315"/>
    </source>
</evidence>
<reference evidence="13 14" key="1">
    <citation type="submission" date="2017-02" db="EMBL/GenBank/DDBJ databases">
        <authorList>
            <person name="Peterson S.W."/>
        </authorList>
    </citation>
    <scope>NUCLEOTIDE SEQUENCE [LARGE SCALE GENOMIC DNA]</scope>
    <source>
        <strain evidence="13 14">3F5N</strain>
    </source>
</reference>
<dbReference type="Pfam" id="PF02803">
    <property type="entry name" value="Thiolase_C"/>
    <property type="match status" value="1"/>
</dbReference>
<comment type="pathway">
    <text evidence="7">Metabolic intermediate biosynthesis; (R)-mevalonate biosynthesis; (R)-mevalonate from acetyl-CoA: step 1/3.</text>
</comment>
<evidence type="ECO:0000256" key="3">
    <source>
        <dbReference type="ARBA" id="ARBA00012233"/>
    </source>
</evidence>
<dbReference type="NCBIfam" id="TIGR02430">
    <property type="entry name" value="pcaF"/>
    <property type="match status" value="1"/>
</dbReference>
<dbReference type="InterPro" id="IPR020615">
    <property type="entry name" value="Thiolase_acyl_enz_int_AS"/>
</dbReference>
<evidence type="ECO:0000259" key="12">
    <source>
        <dbReference type="Pfam" id="PF02803"/>
    </source>
</evidence>
<dbReference type="GO" id="GO:0042619">
    <property type="term" value="P:poly-hydroxybutyrate biosynthetic process"/>
    <property type="evidence" value="ECO:0007669"/>
    <property type="project" value="UniProtKB-KW"/>
</dbReference>
<dbReference type="Gene3D" id="3.40.47.10">
    <property type="match status" value="1"/>
</dbReference>
<keyword evidence="5" id="KW-0583">PHB biosynthesis</keyword>
<dbReference type="EMBL" id="FUIE01000015">
    <property type="protein sequence ID" value="SJM50507.1"/>
    <property type="molecule type" value="Genomic_DNA"/>
</dbReference>
<feature type="active site" description="Proton acceptor" evidence="9">
    <location>
        <position position="389"/>
    </location>
</feature>
<dbReference type="AlphaFoldDB" id="A0A1R4F3P8"/>
<dbReference type="PIRSF" id="PIRSF000429">
    <property type="entry name" value="Ac-CoA_Ac_transf"/>
    <property type="match status" value="1"/>
</dbReference>
<dbReference type="PANTHER" id="PTHR18919">
    <property type="entry name" value="ACETYL-COA C-ACYLTRANSFERASE"/>
    <property type="match status" value="1"/>
</dbReference>
<dbReference type="CDD" id="cd00751">
    <property type="entry name" value="thiolase"/>
    <property type="match status" value="1"/>
</dbReference>
<dbReference type="InterPro" id="IPR020610">
    <property type="entry name" value="Thiolase_AS"/>
</dbReference>
<dbReference type="GO" id="GO:0033812">
    <property type="term" value="F:3-oxoadipyl-CoA thiolase activity"/>
    <property type="evidence" value="ECO:0007669"/>
    <property type="project" value="UniProtKB-EC"/>
</dbReference>
<accession>A0A1R4F3P8</accession>